<dbReference type="InterPro" id="IPR050121">
    <property type="entry name" value="Cytochrome_P450_monoxygenase"/>
</dbReference>
<dbReference type="Pfam" id="PF00067">
    <property type="entry name" value="p450"/>
    <property type="match status" value="1"/>
</dbReference>
<evidence type="ECO:0000256" key="6">
    <source>
        <dbReference type="PIRSR" id="PIRSR602401-1"/>
    </source>
</evidence>
<dbReference type="GO" id="GO:0004497">
    <property type="term" value="F:monooxygenase activity"/>
    <property type="evidence" value="ECO:0007669"/>
    <property type="project" value="UniProtKB-KW"/>
</dbReference>
<evidence type="ECO:0000256" key="2">
    <source>
        <dbReference type="ARBA" id="ARBA00010617"/>
    </source>
</evidence>
<keyword evidence="7" id="KW-0503">Monooxygenase</keyword>
<sequence length="516" mass="59556">MVDIKIQAQLVWLCLFISILAKVIYTLYLHPLASYPGPLVAKFTILWRVYQVWTGKRHLKLQQLHKKYGDFVRIGPNVLSICNASAQKGTLLKLTLQDLMKDIYGKQSTMIKSIGYDKLRHDERYSNIVFERDHRVHSQFKRELAPALSSKSLNDMEVYIKQNLDRFHQSVLKFGQNGGKAINMTKWMTYFTFDVLGDFCFGKPIGFLEAGDDHGWKDRTKAHSFFGAIVRPYIVVNASNTFLKGKVAPEYAWLRKYVVPKTVVEMTEAMNKDTIQKITNRLSSPNDRKDFFYYFLQNLDKEETQKELQQRLFATYQVVIIAGGETISTALNAAIYLLASNPRCYKKLRSEVESHFSSSHEMESHQLAQLSYLNAVINETLRIRPPLVGELPREVVEPSYVVGKKIPVGTEISVPYWALYHDARYFTAPEDFIPERWIDELFEKDKTKGREACQPFSLGSRVCLGKGMAYIEMRLALARWIIEFDFELADPNSTFDVEDYTITINPESLIVVRSRQ</sequence>
<protein>
    <submittedName>
        <fullName evidence="8">Isotrichodermin C-15 hydroxylase</fullName>
    </submittedName>
</protein>
<keyword evidence="4 6" id="KW-0479">Metal-binding</keyword>
<dbReference type="AlphaFoldDB" id="A0A1U7LNI3"/>
<dbReference type="InterPro" id="IPR001128">
    <property type="entry name" value="Cyt_P450"/>
</dbReference>
<accession>A0A1U7LNI3</accession>
<dbReference type="Gene3D" id="1.10.630.10">
    <property type="entry name" value="Cytochrome P450"/>
    <property type="match status" value="1"/>
</dbReference>
<evidence type="ECO:0000256" key="1">
    <source>
        <dbReference type="ARBA" id="ARBA00001971"/>
    </source>
</evidence>
<dbReference type="Proteomes" id="UP000186594">
    <property type="component" value="Unassembled WGS sequence"/>
</dbReference>
<comment type="similarity">
    <text evidence="2 7">Belongs to the cytochrome P450 family.</text>
</comment>
<organism evidence="8 9">
    <name type="scientific">Neolecta irregularis (strain DAH-3)</name>
    <dbReference type="NCBI Taxonomy" id="1198029"/>
    <lineage>
        <taxon>Eukaryota</taxon>
        <taxon>Fungi</taxon>
        <taxon>Dikarya</taxon>
        <taxon>Ascomycota</taxon>
        <taxon>Taphrinomycotina</taxon>
        <taxon>Neolectales</taxon>
        <taxon>Neolectaceae</taxon>
        <taxon>Neolecta</taxon>
    </lineage>
</organism>
<dbReference type="InterPro" id="IPR002401">
    <property type="entry name" value="Cyt_P450_E_grp-I"/>
</dbReference>
<evidence type="ECO:0000256" key="4">
    <source>
        <dbReference type="ARBA" id="ARBA00022723"/>
    </source>
</evidence>
<dbReference type="SUPFAM" id="SSF48264">
    <property type="entry name" value="Cytochrome P450"/>
    <property type="match status" value="1"/>
</dbReference>
<name>A0A1U7LNI3_NEOID</name>
<evidence type="ECO:0000256" key="7">
    <source>
        <dbReference type="RuleBase" id="RU000461"/>
    </source>
</evidence>
<dbReference type="GO" id="GO:0005506">
    <property type="term" value="F:iron ion binding"/>
    <property type="evidence" value="ECO:0007669"/>
    <property type="project" value="InterPro"/>
</dbReference>
<keyword evidence="5 6" id="KW-0408">Iron</keyword>
<dbReference type="PROSITE" id="PS00086">
    <property type="entry name" value="CYTOCHROME_P450"/>
    <property type="match status" value="1"/>
</dbReference>
<dbReference type="GO" id="GO:0020037">
    <property type="term" value="F:heme binding"/>
    <property type="evidence" value="ECO:0007669"/>
    <property type="project" value="InterPro"/>
</dbReference>
<dbReference type="STRING" id="1198029.A0A1U7LNI3"/>
<dbReference type="EMBL" id="LXFE01000927">
    <property type="protein sequence ID" value="OLL24230.1"/>
    <property type="molecule type" value="Genomic_DNA"/>
</dbReference>
<keyword evidence="7" id="KW-0560">Oxidoreductase</keyword>
<reference evidence="8 9" key="1">
    <citation type="submission" date="2016-04" db="EMBL/GenBank/DDBJ databases">
        <title>Evolutionary innovation and constraint leading to complex multicellularity in the Ascomycota.</title>
        <authorList>
            <person name="Cisse O."/>
            <person name="Nguyen A."/>
            <person name="Hewitt D.A."/>
            <person name="Jedd G."/>
            <person name="Stajich J.E."/>
        </authorList>
    </citation>
    <scope>NUCLEOTIDE SEQUENCE [LARGE SCALE GENOMIC DNA]</scope>
    <source>
        <strain evidence="8 9">DAH-3</strain>
    </source>
</reference>
<comment type="cofactor">
    <cofactor evidence="1 6">
        <name>heme</name>
        <dbReference type="ChEBI" id="CHEBI:30413"/>
    </cofactor>
</comment>
<evidence type="ECO:0000256" key="5">
    <source>
        <dbReference type="ARBA" id="ARBA00023004"/>
    </source>
</evidence>
<evidence type="ECO:0000313" key="9">
    <source>
        <dbReference type="Proteomes" id="UP000186594"/>
    </source>
</evidence>
<dbReference type="PRINTS" id="PR00463">
    <property type="entry name" value="EP450I"/>
</dbReference>
<dbReference type="GO" id="GO:0016705">
    <property type="term" value="F:oxidoreductase activity, acting on paired donors, with incorporation or reduction of molecular oxygen"/>
    <property type="evidence" value="ECO:0007669"/>
    <property type="project" value="InterPro"/>
</dbReference>
<dbReference type="PANTHER" id="PTHR24305:SF210">
    <property type="entry name" value="CYTOCHROME P450 MONOOXYGENASE ASQL-RELATED"/>
    <property type="match status" value="1"/>
</dbReference>
<keyword evidence="9" id="KW-1185">Reference proteome</keyword>
<gene>
    <name evidence="8" type="ORF">NEOLI_003551</name>
</gene>
<comment type="caution">
    <text evidence="8">The sequence shown here is derived from an EMBL/GenBank/DDBJ whole genome shotgun (WGS) entry which is preliminary data.</text>
</comment>
<evidence type="ECO:0000313" key="8">
    <source>
        <dbReference type="EMBL" id="OLL24230.1"/>
    </source>
</evidence>
<evidence type="ECO:0000256" key="3">
    <source>
        <dbReference type="ARBA" id="ARBA00022617"/>
    </source>
</evidence>
<dbReference type="InterPro" id="IPR017972">
    <property type="entry name" value="Cyt_P450_CS"/>
</dbReference>
<dbReference type="PRINTS" id="PR00385">
    <property type="entry name" value="P450"/>
</dbReference>
<keyword evidence="3 6" id="KW-0349">Heme</keyword>
<dbReference type="InterPro" id="IPR036396">
    <property type="entry name" value="Cyt_P450_sf"/>
</dbReference>
<dbReference type="PANTHER" id="PTHR24305">
    <property type="entry name" value="CYTOCHROME P450"/>
    <property type="match status" value="1"/>
</dbReference>
<dbReference type="OrthoDB" id="1470350at2759"/>
<feature type="binding site" description="axial binding residue" evidence="6">
    <location>
        <position position="463"/>
    </location>
    <ligand>
        <name>heme</name>
        <dbReference type="ChEBI" id="CHEBI:30413"/>
    </ligand>
    <ligandPart>
        <name>Fe</name>
        <dbReference type="ChEBI" id="CHEBI:18248"/>
    </ligandPart>
</feature>
<proteinExistence type="inferred from homology"/>